<dbReference type="HOGENOM" id="CLU_1780614_0_0_1"/>
<sequence>MTATVVEEKQLLLLTMAAAQATEVYAVTTEKRKRGGKGRRVPSVASGLNLLTVARVLNDDAAMAGACSRTQRRHSACIDPFLFWVNERKSNVYGLNDVGWLRDGIGYTIVPRGCWNLVEKMASLVLCGVSLVREGENEVVPQKREK</sequence>
<dbReference type="Proteomes" id="UP000006729">
    <property type="component" value="Chromosome 2"/>
</dbReference>
<evidence type="ECO:0000313" key="1">
    <source>
        <dbReference type="EMBL" id="PNT51380.1"/>
    </source>
</evidence>
<dbReference type="EMBL" id="CM009291">
    <property type="protein sequence ID" value="PNT51380.1"/>
    <property type="molecule type" value="Genomic_DNA"/>
</dbReference>
<name>B9GNI6_POPTR</name>
<accession>B9GNI6</accession>
<proteinExistence type="predicted"/>
<gene>
    <name evidence="1" type="ORF">POPTR_002G240500</name>
</gene>
<keyword evidence="2" id="KW-1185">Reference proteome</keyword>
<reference evidence="1 2" key="1">
    <citation type="journal article" date="2006" name="Science">
        <title>The genome of black cottonwood, Populus trichocarpa (Torr. &amp; Gray).</title>
        <authorList>
            <person name="Tuskan G.A."/>
            <person name="Difazio S."/>
            <person name="Jansson S."/>
            <person name="Bohlmann J."/>
            <person name="Grigoriev I."/>
            <person name="Hellsten U."/>
            <person name="Putnam N."/>
            <person name="Ralph S."/>
            <person name="Rombauts S."/>
            <person name="Salamov A."/>
            <person name="Schein J."/>
            <person name="Sterck L."/>
            <person name="Aerts A."/>
            <person name="Bhalerao R.R."/>
            <person name="Bhalerao R.P."/>
            <person name="Blaudez D."/>
            <person name="Boerjan W."/>
            <person name="Brun A."/>
            <person name="Brunner A."/>
            <person name="Busov V."/>
            <person name="Campbell M."/>
            <person name="Carlson J."/>
            <person name="Chalot M."/>
            <person name="Chapman J."/>
            <person name="Chen G.L."/>
            <person name="Cooper D."/>
            <person name="Coutinho P.M."/>
            <person name="Couturier J."/>
            <person name="Covert S."/>
            <person name="Cronk Q."/>
            <person name="Cunningham R."/>
            <person name="Davis J."/>
            <person name="Degroeve S."/>
            <person name="Dejardin A."/>
            <person name="Depamphilis C."/>
            <person name="Detter J."/>
            <person name="Dirks B."/>
            <person name="Dubchak I."/>
            <person name="Duplessis S."/>
            <person name="Ehlting J."/>
            <person name="Ellis B."/>
            <person name="Gendler K."/>
            <person name="Goodstein D."/>
            <person name="Gribskov M."/>
            <person name="Grimwood J."/>
            <person name="Groover A."/>
            <person name="Gunter L."/>
            <person name="Hamberger B."/>
            <person name="Heinze B."/>
            <person name="Helariutta Y."/>
            <person name="Henrissat B."/>
            <person name="Holligan D."/>
            <person name="Holt R."/>
            <person name="Huang W."/>
            <person name="Islam-Faridi N."/>
            <person name="Jones S."/>
            <person name="Jones-Rhoades M."/>
            <person name="Jorgensen R."/>
            <person name="Joshi C."/>
            <person name="Kangasjarvi J."/>
            <person name="Karlsson J."/>
            <person name="Kelleher C."/>
            <person name="Kirkpatrick R."/>
            <person name="Kirst M."/>
            <person name="Kohler A."/>
            <person name="Kalluri U."/>
            <person name="Larimer F."/>
            <person name="Leebens-Mack J."/>
            <person name="Leple J.C."/>
            <person name="Locascio P."/>
            <person name="Lou Y."/>
            <person name="Lucas S."/>
            <person name="Martin F."/>
            <person name="Montanini B."/>
            <person name="Napoli C."/>
            <person name="Nelson D.R."/>
            <person name="Nelson C."/>
            <person name="Nieminen K."/>
            <person name="Nilsson O."/>
            <person name="Pereda V."/>
            <person name="Peter G."/>
            <person name="Philippe R."/>
            <person name="Pilate G."/>
            <person name="Poliakov A."/>
            <person name="Razumovskaya J."/>
            <person name="Richardson P."/>
            <person name="Rinaldi C."/>
            <person name="Ritland K."/>
            <person name="Rouze P."/>
            <person name="Ryaboy D."/>
            <person name="Schmutz J."/>
            <person name="Schrader J."/>
            <person name="Segerman B."/>
            <person name="Shin H."/>
            <person name="Siddiqui A."/>
            <person name="Sterky F."/>
            <person name="Terry A."/>
            <person name="Tsai C.J."/>
            <person name="Uberbacher E."/>
            <person name="Unneberg P."/>
            <person name="Vahala J."/>
            <person name="Wall K."/>
            <person name="Wessler S."/>
            <person name="Yang G."/>
            <person name="Yin T."/>
            <person name="Douglas C."/>
            <person name="Marra M."/>
            <person name="Sandberg G."/>
            <person name="Van de Peer Y."/>
            <person name="Rokhsar D."/>
        </authorList>
    </citation>
    <scope>NUCLEOTIDE SEQUENCE [LARGE SCALE GENOMIC DNA]</scope>
    <source>
        <strain evidence="2">cv. Nisqually</strain>
    </source>
</reference>
<organism evidence="1 2">
    <name type="scientific">Populus trichocarpa</name>
    <name type="common">Western balsam poplar</name>
    <name type="synonym">Populus balsamifera subsp. trichocarpa</name>
    <dbReference type="NCBI Taxonomy" id="3694"/>
    <lineage>
        <taxon>Eukaryota</taxon>
        <taxon>Viridiplantae</taxon>
        <taxon>Streptophyta</taxon>
        <taxon>Embryophyta</taxon>
        <taxon>Tracheophyta</taxon>
        <taxon>Spermatophyta</taxon>
        <taxon>Magnoliopsida</taxon>
        <taxon>eudicotyledons</taxon>
        <taxon>Gunneridae</taxon>
        <taxon>Pentapetalae</taxon>
        <taxon>rosids</taxon>
        <taxon>fabids</taxon>
        <taxon>Malpighiales</taxon>
        <taxon>Salicaceae</taxon>
        <taxon>Saliceae</taxon>
        <taxon>Populus</taxon>
    </lineage>
</organism>
<dbReference type="InParanoid" id="B9GNI6"/>
<protein>
    <submittedName>
        <fullName evidence="1">Uncharacterized protein</fullName>
    </submittedName>
</protein>
<dbReference type="AlphaFoldDB" id="B9GNI6"/>
<evidence type="ECO:0000313" key="2">
    <source>
        <dbReference type="Proteomes" id="UP000006729"/>
    </source>
</evidence>